<evidence type="ECO:0000259" key="1">
    <source>
        <dbReference type="Pfam" id="PF08670"/>
    </source>
</evidence>
<sequence length="151" mass="16425">MTDPVPDLYRRPARAARIALIAESYERLLGFSLIDSADDVVAALWASPKAIVAHGTEADPIFFFGNAAALTAFEADTDAFVRMPSRLSAEAPLREERQALLDRVTANGFIDDYAGVRISAKGRRFRIGPAVVWNLIDAKGHRHGQAACFAP</sequence>
<dbReference type="RefSeq" id="WP_188818547.1">
    <property type="nucleotide sequence ID" value="NZ_BMLK01000004.1"/>
</dbReference>
<dbReference type="Pfam" id="PF08670">
    <property type="entry name" value="MEKHLA"/>
    <property type="match status" value="1"/>
</dbReference>
<feature type="domain" description="MEKHLA" evidence="1">
    <location>
        <begin position="17"/>
        <end position="150"/>
    </location>
</feature>
<gene>
    <name evidence="2" type="ORF">GCM10011349_09470</name>
</gene>
<dbReference type="InterPro" id="IPR013978">
    <property type="entry name" value="MEKHLA"/>
</dbReference>
<accession>A0ABQ2JCU5</accession>
<protein>
    <submittedName>
        <fullName evidence="2">MEKHLA domain-containing protein</fullName>
    </submittedName>
</protein>
<reference evidence="3" key="1">
    <citation type="journal article" date="2019" name="Int. J. Syst. Evol. Microbiol.">
        <title>The Global Catalogue of Microorganisms (GCM) 10K type strain sequencing project: providing services to taxonomists for standard genome sequencing and annotation.</title>
        <authorList>
            <consortium name="The Broad Institute Genomics Platform"/>
            <consortium name="The Broad Institute Genome Sequencing Center for Infectious Disease"/>
            <person name="Wu L."/>
            <person name="Ma J."/>
        </authorList>
    </citation>
    <scope>NUCLEOTIDE SEQUENCE [LARGE SCALE GENOMIC DNA]</scope>
    <source>
        <strain evidence="3">CGMCC 1.6784</strain>
    </source>
</reference>
<organism evidence="2 3">
    <name type="scientific">Novosphingobium indicum</name>
    <dbReference type="NCBI Taxonomy" id="462949"/>
    <lineage>
        <taxon>Bacteria</taxon>
        <taxon>Pseudomonadati</taxon>
        <taxon>Pseudomonadota</taxon>
        <taxon>Alphaproteobacteria</taxon>
        <taxon>Sphingomonadales</taxon>
        <taxon>Sphingomonadaceae</taxon>
        <taxon>Novosphingobium</taxon>
    </lineage>
</organism>
<name>A0ABQ2JCU5_9SPHN</name>
<evidence type="ECO:0000313" key="3">
    <source>
        <dbReference type="Proteomes" id="UP000605099"/>
    </source>
</evidence>
<comment type="caution">
    <text evidence="2">The sequence shown here is derived from an EMBL/GenBank/DDBJ whole genome shotgun (WGS) entry which is preliminary data.</text>
</comment>
<evidence type="ECO:0000313" key="2">
    <source>
        <dbReference type="EMBL" id="GGN44433.1"/>
    </source>
</evidence>
<dbReference type="Proteomes" id="UP000605099">
    <property type="component" value="Unassembled WGS sequence"/>
</dbReference>
<dbReference type="EMBL" id="BMLK01000004">
    <property type="protein sequence ID" value="GGN44433.1"/>
    <property type="molecule type" value="Genomic_DNA"/>
</dbReference>
<keyword evidence="3" id="KW-1185">Reference proteome</keyword>
<proteinExistence type="predicted"/>